<dbReference type="Gene3D" id="3.40.1410.10">
    <property type="entry name" value="Chorismate lyase-like"/>
    <property type="match status" value="1"/>
</dbReference>
<dbReference type="SMART" id="SM00866">
    <property type="entry name" value="UTRA"/>
    <property type="match status" value="1"/>
</dbReference>
<proteinExistence type="predicted"/>
<dbReference type="InterPro" id="IPR036388">
    <property type="entry name" value="WH-like_DNA-bd_sf"/>
</dbReference>
<comment type="caution">
    <text evidence="5">The sequence shown here is derived from an EMBL/GenBank/DDBJ whole genome shotgun (WGS) entry which is preliminary data.</text>
</comment>
<dbReference type="SUPFAM" id="SSF46785">
    <property type="entry name" value="Winged helix' DNA-binding domain"/>
    <property type="match status" value="1"/>
</dbReference>
<dbReference type="Proteomes" id="UP001500731">
    <property type="component" value="Unassembled WGS sequence"/>
</dbReference>
<dbReference type="InterPro" id="IPR050679">
    <property type="entry name" value="Bact_HTH_transcr_reg"/>
</dbReference>
<reference evidence="6" key="1">
    <citation type="journal article" date="2019" name="Int. J. Syst. Evol. Microbiol.">
        <title>The Global Catalogue of Microorganisms (GCM) 10K type strain sequencing project: providing services to taxonomists for standard genome sequencing and annotation.</title>
        <authorList>
            <consortium name="The Broad Institute Genomics Platform"/>
            <consortium name="The Broad Institute Genome Sequencing Center for Infectious Disease"/>
            <person name="Wu L."/>
            <person name="Ma J."/>
        </authorList>
    </citation>
    <scope>NUCLEOTIDE SEQUENCE [LARGE SCALE GENOMIC DNA]</scope>
    <source>
        <strain evidence="6">JCM 17839</strain>
    </source>
</reference>
<dbReference type="PANTHER" id="PTHR44846">
    <property type="entry name" value="MANNOSYL-D-GLYCERATE TRANSPORT/METABOLISM SYSTEM REPRESSOR MNGR-RELATED"/>
    <property type="match status" value="1"/>
</dbReference>
<dbReference type="PANTHER" id="PTHR44846:SF1">
    <property type="entry name" value="MANNOSYL-D-GLYCERATE TRANSPORT_METABOLISM SYSTEM REPRESSOR MNGR-RELATED"/>
    <property type="match status" value="1"/>
</dbReference>
<evidence type="ECO:0000256" key="1">
    <source>
        <dbReference type="ARBA" id="ARBA00023015"/>
    </source>
</evidence>
<evidence type="ECO:0000256" key="3">
    <source>
        <dbReference type="ARBA" id="ARBA00023163"/>
    </source>
</evidence>
<dbReference type="InterPro" id="IPR036390">
    <property type="entry name" value="WH_DNA-bd_sf"/>
</dbReference>
<sequence>MHRTVTTVSDPRPEGSRTGQISADLRRRIADGEFPAGMRLPSEAALSAAYGTTRSVIRGALARLARLSLVASRPRGGWVVQDPNQTQGFARVQSFTEWATEGGRKPGGMITSRMVSPADPREAQHFRIRLGDPLLRFVRVRTLDSRPVMIERSTWAPWVDDVIVGVPDDVRSTTAVLAEAGIRVASTNHRIEAVSATTEDAEMLGIRRSSPLLQVGRATTTGEGRLVELGVDRYRAGVIAFEIEAGQTVRAAL</sequence>
<evidence type="ECO:0000313" key="5">
    <source>
        <dbReference type="EMBL" id="GAA4480972.1"/>
    </source>
</evidence>
<keyword evidence="3" id="KW-0804">Transcription</keyword>
<evidence type="ECO:0000313" key="6">
    <source>
        <dbReference type="Proteomes" id="UP001500731"/>
    </source>
</evidence>
<accession>A0ABP8P680</accession>
<dbReference type="PROSITE" id="PS50949">
    <property type="entry name" value="HTH_GNTR"/>
    <property type="match status" value="1"/>
</dbReference>
<dbReference type="CDD" id="cd07377">
    <property type="entry name" value="WHTH_GntR"/>
    <property type="match status" value="1"/>
</dbReference>
<evidence type="ECO:0000256" key="2">
    <source>
        <dbReference type="ARBA" id="ARBA00023125"/>
    </source>
</evidence>
<gene>
    <name evidence="5" type="ORF">GCM10023171_08630</name>
</gene>
<dbReference type="EMBL" id="BAABGP010000005">
    <property type="protein sequence ID" value="GAA4480972.1"/>
    <property type="molecule type" value="Genomic_DNA"/>
</dbReference>
<keyword evidence="6" id="KW-1185">Reference proteome</keyword>
<evidence type="ECO:0000259" key="4">
    <source>
        <dbReference type="PROSITE" id="PS50949"/>
    </source>
</evidence>
<dbReference type="Pfam" id="PF07702">
    <property type="entry name" value="UTRA"/>
    <property type="match status" value="1"/>
</dbReference>
<protein>
    <submittedName>
        <fullName evidence="5">GntR family transcriptional regulator</fullName>
    </submittedName>
</protein>
<name>A0ABP8P680_9MICO</name>
<dbReference type="Gene3D" id="1.10.10.10">
    <property type="entry name" value="Winged helix-like DNA-binding domain superfamily/Winged helix DNA-binding domain"/>
    <property type="match status" value="1"/>
</dbReference>
<feature type="domain" description="HTH gntR-type" evidence="4">
    <location>
        <begin position="15"/>
        <end position="83"/>
    </location>
</feature>
<organism evidence="5 6">
    <name type="scientific">Microbacterium panaciterrae</name>
    <dbReference type="NCBI Taxonomy" id="985759"/>
    <lineage>
        <taxon>Bacteria</taxon>
        <taxon>Bacillati</taxon>
        <taxon>Actinomycetota</taxon>
        <taxon>Actinomycetes</taxon>
        <taxon>Micrococcales</taxon>
        <taxon>Microbacteriaceae</taxon>
        <taxon>Microbacterium</taxon>
    </lineage>
</organism>
<dbReference type="InterPro" id="IPR000524">
    <property type="entry name" value="Tscrpt_reg_HTH_GntR"/>
</dbReference>
<dbReference type="SUPFAM" id="SSF64288">
    <property type="entry name" value="Chorismate lyase-like"/>
    <property type="match status" value="1"/>
</dbReference>
<dbReference type="InterPro" id="IPR028978">
    <property type="entry name" value="Chorismate_lyase_/UTRA_dom_sf"/>
</dbReference>
<dbReference type="SMART" id="SM00345">
    <property type="entry name" value="HTH_GNTR"/>
    <property type="match status" value="1"/>
</dbReference>
<keyword evidence="1" id="KW-0805">Transcription regulation</keyword>
<keyword evidence="2" id="KW-0238">DNA-binding</keyword>
<dbReference type="Pfam" id="PF00392">
    <property type="entry name" value="GntR"/>
    <property type="match status" value="1"/>
</dbReference>
<dbReference type="InterPro" id="IPR011663">
    <property type="entry name" value="UTRA"/>
</dbReference>